<accession>A0A4D6HCJ5</accession>
<organism evidence="1 2">
    <name type="scientific">Halapricum salinum</name>
    <dbReference type="NCBI Taxonomy" id="1457250"/>
    <lineage>
        <taxon>Archaea</taxon>
        <taxon>Methanobacteriati</taxon>
        <taxon>Methanobacteriota</taxon>
        <taxon>Stenosarchaea group</taxon>
        <taxon>Halobacteria</taxon>
        <taxon>Halobacteriales</taxon>
        <taxon>Haloarculaceae</taxon>
        <taxon>Halapricum</taxon>
    </lineage>
</organism>
<evidence type="ECO:0000313" key="1">
    <source>
        <dbReference type="EMBL" id="QCC51709.1"/>
    </source>
</evidence>
<dbReference type="Proteomes" id="UP000296706">
    <property type="component" value="Chromosome"/>
</dbReference>
<dbReference type="STRING" id="1457250.GCA_000755225_00716"/>
<dbReference type="RefSeq" id="WP_049994677.1">
    <property type="nucleotide sequence ID" value="NZ_CP031310.1"/>
</dbReference>
<name>A0A4D6HCJ5_9EURY</name>
<gene>
    <name evidence="1" type="ORF">DV733_10890</name>
</gene>
<dbReference type="KEGG" id="hsn:DV733_10890"/>
<dbReference type="EMBL" id="CP031310">
    <property type="protein sequence ID" value="QCC51709.1"/>
    <property type="molecule type" value="Genomic_DNA"/>
</dbReference>
<evidence type="ECO:0000313" key="2">
    <source>
        <dbReference type="Proteomes" id="UP000296706"/>
    </source>
</evidence>
<protein>
    <submittedName>
        <fullName evidence="1">Uncharacterized protein</fullName>
    </submittedName>
</protein>
<sequence length="174" mass="18361">MDTLHQSALDRLADRPIDRRRFLTAAGGTTTLLLAGCSEILDFFGELVLEDVNVFNTTNHRVTGSITVTNPASETGLDTTFDIPPEKDAESEDSATTYGGVFTGGGTYTVSVTLDEGPGTDAAITAERTVEVTDPSEQHIVVAIGVEDGSGGVFVTVIDEFSDLENVTTTRTNG</sequence>
<dbReference type="OrthoDB" id="187803at2157"/>
<reference evidence="1 2" key="1">
    <citation type="journal article" date="2019" name="Nat. Commun.">
        <title>A new type of DNA phosphorothioation-based antiviral system in archaea.</title>
        <authorList>
            <person name="Xiong L."/>
            <person name="Liu S."/>
            <person name="Chen S."/>
            <person name="Xiao Y."/>
            <person name="Zhu B."/>
            <person name="Gao Y."/>
            <person name="Zhang Y."/>
            <person name="Chen B."/>
            <person name="Luo J."/>
            <person name="Deng Z."/>
            <person name="Chen X."/>
            <person name="Wang L."/>
            <person name="Chen S."/>
        </authorList>
    </citation>
    <scope>NUCLEOTIDE SEQUENCE [LARGE SCALE GENOMIC DNA]</scope>
    <source>
        <strain evidence="1 2">CBA1105</strain>
    </source>
</reference>
<keyword evidence="2" id="KW-1185">Reference proteome</keyword>
<dbReference type="AlphaFoldDB" id="A0A4D6HCJ5"/>
<proteinExistence type="predicted"/>
<dbReference type="GeneID" id="39848374"/>